<feature type="transmembrane region" description="Helical" evidence="1">
    <location>
        <begin position="83"/>
        <end position="105"/>
    </location>
</feature>
<evidence type="ECO:0000256" key="1">
    <source>
        <dbReference type="SAM" id="Phobius"/>
    </source>
</evidence>
<proteinExistence type="predicted"/>
<feature type="transmembrane region" description="Helical" evidence="1">
    <location>
        <begin position="54"/>
        <end position="76"/>
    </location>
</feature>
<gene>
    <name evidence="2" type="ORF">CRH09_20845</name>
</gene>
<dbReference type="EMBL" id="CP023778">
    <property type="protein sequence ID" value="ATL68267.1"/>
    <property type="molecule type" value="Genomic_DNA"/>
</dbReference>
<protein>
    <submittedName>
        <fullName evidence="2">Uncharacterized protein</fullName>
    </submittedName>
</protein>
<sequence>MGERKFTIAGWGVLGSALLTFGFAFLPWWSWSWSGWIGGMSASASDSADAWHRFWWTGVVVALAVGLVYLLTAFAVVPRRPALLAYGGVLPFVLTAASFIDAVALHGKPSPHRIVIERAISIGGHHLWGSASASGPAVGIFLTAVSTAVLATCAVLSAYQSGFRPRFPHRR</sequence>
<dbReference type="KEGG" id="ntp:CRH09_20845"/>
<feature type="transmembrane region" description="Helical" evidence="1">
    <location>
        <begin position="12"/>
        <end position="31"/>
    </location>
</feature>
<organism evidence="2 3">
    <name type="scientific">Nocardia terpenica</name>
    <dbReference type="NCBI Taxonomy" id="455432"/>
    <lineage>
        <taxon>Bacteria</taxon>
        <taxon>Bacillati</taxon>
        <taxon>Actinomycetota</taxon>
        <taxon>Actinomycetes</taxon>
        <taxon>Mycobacteriales</taxon>
        <taxon>Nocardiaceae</taxon>
        <taxon>Nocardia</taxon>
    </lineage>
</organism>
<keyword evidence="1" id="KW-1133">Transmembrane helix</keyword>
<keyword evidence="1" id="KW-0812">Transmembrane</keyword>
<feature type="transmembrane region" description="Helical" evidence="1">
    <location>
        <begin position="137"/>
        <end position="159"/>
    </location>
</feature>
<dbReference type="Proteomes" id="UP000221961">
    <property type="component" value="Chromosome"/>
</dbReference>
<reference evidence="2 3" key="1">
    <citation type="submission" date="2017-10" db="EMBL/GenBank/DDBJ databases">
        <title>Comparative genomics between pathogenic Norcardia.</title>
        <authorList>
            <person name="Zeng L."/>
        </authorList>
    </citation>
    <scope>NUCLEOTIDE SEQUENCE [LARGE SCALE GENOMIC DNA]</scope>
    <source>
        <strain evidence="2 3">NC_YFY_NT001</strain>
    </source>
</reference>
<evidence type="ECO:0000313" key="3">
    <source>
        <dbReference type="Proteomes" id="UP000221961"/>
    </source>
</evidence>
<name>A0A291RLL6_9NOCA</name>
<keyword evidence="1" id="KW-0472">Membrane</keyword>
<dbReference type="AlphaFoldDB" id="A0A291RLL6"/>
<accession>A0A291RLL6</accession>
<evidence type="ECO:0000313" key="2">
    <source>
        <dbReference type="EMBL" id="ATL68267.1"/>
    </source>
</evidence>